<accession>A0A8S9S939</accession>
<comment type="caution">
    <text evidence="1">The sequence shown here is derived from an EMBL/GenBank/DDBJ whole genome shotgun (WGS) entry which is preliminary data.</text>
</comment>
<dbReference type="Proteomes" id="UP000712600">
    <property type="component" value="Unassembled WGS sequence"/>
</dbReference>
<organism evidence="1 2">
    <name type="scientific">Brassica cretica</name>
    <name type="common">Mustard</name>
    <dbReference type="NCBI Taxonomy" id="69181"/>
    <lineage>
        <taxon>Eukaryota</taxon>
        <taxon>Viridiplantae</taxon>
        <taxon>Streptophyta</taxon>
        <taxon>Embryophyta</taxon>
        <taxon>Tracheophyta</taxon>
        <taxon>Spermatophyta</taxon>
        <taxon>Magnoliopsida</taxon>
        <taxon>eudicotyledons</taxon>
        <taxon>Gunneridae</taxon>
        <taxon>Pentapetalae</taxon>
        <taxon>rosids</taxon>
        <taxon>malvids</taxon>
        <taxon>Brassicales</taxon>
        <taxon>Brassicaceae</taxon>
        <taxon>Brassiceae</taxon>
        <taxon>Brassica</taxon>
    </lineage>
</organism>
<name>A0A8S9S939_BRACR</name>
<proteinExistence type="predicted"/>
<gene>
    <name evidence="1" type="ORF">F2Q69_00029777</name>
</gene>
<sequence>MELRRRPFDVRCFWSPHSLRSSAEKLNRESPNKVDSSSSMSLHELLNFTDQTCMYNFCCVSLLKKSEEEMIDQTSYEDSFCQQAIGLKYGATRRGKSFNNALKLPS</sequence>
<dbReference type="EMBL" id="QGKX02000088">
    <property type="protein sequence ID" value="KAF3589146.1"/>
    <property type="molecule type" value="Genomic_DNA"/>
</dbReference>
<reference evidence="1" key="1">
    <citation type="submission" date="2019-12" db="EMBL/GenBank/DDBJ databases">
        <title>Genome sequencing and annotation of Brassica cretica.</title>
        <authorList>
            <person name="Studholme D.J."/>
            <person name="Sarris P."/>
        </authorList>
    </citation>
    <scope>NUCLEOTIDE SEQUENCE</scope>
    <source>
        <strain evidence="1">PFS-109/04</strain>
        <tissue evidence="1">Leaf</tissue>
    </source>
</reference>
<protein>
    <submittedName>
        <fullName evidence="1">Uncharacterized protein</fullName>
    </submittedName>
</protein>
<evidence type="ECO:0000313" key="1">
    <source>
        <dbReference type="EMBL" id="KAF3589146.1"/>
    </source>
</evidence>
<dbReference type="AlphaFoldDB" id="A0A8S9S939"/>
<evidence type="ECO:0000313" key="2">
    <source>
        <dbReference type="Proteomes" id="UP000712600"/>
    </source>
</evidence>